<dbReference type="EMBL" id="CP095074">
    <property type="protein sequence ID" value="UOQ93628.1"/>
    <property type="molecule type" value="Genomic_DNA"/>
</dbReference>
<evidence type="ECO:0000313" key="2">
    <source>
        <dbReference type="Proteomes" id="UP000831880"/>
    </source>
</evidence>
<proteinExistence type="predicted"/>
<organism evidence="1 2">
    <name type="scientific">Halobacillus shinanisalinarum</name>
    <dbReference type="NCBI Taxonomy" id="2932258"/>
    <lineage>
        <taxon>Bacteria</taxon>
        <taxon>Bacillati</taxon>
        <taxon>Bacillota</taxon>
        <taxon>Bacilli</taxon>
        <taxon>Bacillales</taxon>
        <taxon>Bacillaceae</taxon>
        <taxon>Halobacillus</taxon>
    </lineage>
</organism>
<name>A0ABY4GZN1_9BACI</name>
<gene>
    <name evidence="1" type="ORF">MUO14_01050</name>
</gene>
<dbReference type="RefSeq" id="WP_244753242.1">
    <property type="nucleotide sequence ID" value="NZ_CP095074.1"/>
</dbReference>
<sequence>MSHTTWGRSTLAQDVPNLVELPLLGFSRTLSKQQASSGEVFRDLAVSSDPTCFVMNGAIRIPNESPMFHPS</sequence>
<accession>A0ABY4GZN1</accession>
<evidence type="ECO:0000313" key="1">
    <source>
        <dbReference type="EMBL" id="UOQ93628.1"/>
    </source>
</evidence>
<protein>
    <submittedName>
        <fullName evidence="1">Uncharacterized protein</fullName>
    </submittedName>
</protein>
<keyword evidence="2" id="KW-1185">Reference proteome</keyword>
<dbReference type="Proteomes" id="UP000831880">
    <property type="component" value="Chromosome"/>
</dbReference>
<reference evidence="1 2" key="1">
    <citation type="submission" date="2022-04" db="EMBL/GenBank/DDBJ databases">
        <title>Halobacillus sp. isolated from saltern.</title>
        <authorList>
            <person name="Won M."/>
            <person name="Lee C.-M."/>
            <person name="Woen H.-Y."/>
            <person name="Kwon S.-W."/>
        </authorList>
    </citation>
    <scope>NUCLEOTIDE SEQUENCE [LARGE SCALE GENOMIC DNA]</scope>
    <source>
        <strain evidence="1 2">SSTM10-2</strain>
    </source>
</reference>